<evidence type="ECO:0000313" key="4">
    <source>
        <dbReference type="EMBL" id="OSI15649.1"/>
    </source>
</evidence>
<dbReference type="GO" id="GO:0015562">
    <property type="term" value="F:efflux transmembrane transporter activity"/>
    <property type="evidence" value="ECO:0007669"/>
    <property type="project" value="InterPro"/>
</dbReference>
<dbReference type="AlphaFoldDB" id="A0A1X3D6T3"/>
<organism evidence="4 5">
    <name type="scientific">Neisseria dentiae</name>
    <dbReference type="NCBI Taxonomy" id="194197"/>
    <lineage>
        <taxon>Bacteria</taxon>
        <taxon>Pseudomonadati</taxon>
        <taxon>Pseudomonadota</taxon>
        <taxon>Betaproteobacteria</taxon>
        <taxon>Neisseriales</taxon>
        <taxon>Neisseriaceae</taxon>
        <taxon>Neisseria</taxon>
    </lineage>
</organism>
<accession>A0A1X3D6T3</accession>
<dbReference type="Gene3D" id="1.20.1600.10">
    <property type="entry name" value="Outer membrane efflux proteins (OEP)"/>
    <property type="match status" value="1"/>
</dbReference>
<comment type="similarity">
    <text evidence="1">Belongs to the outer membrane factor (OMF) (TC 1.B.17) family.</text>
</comment>
<dbReference type="Proteomes" id="UP000193118">
    <property type="component" value="Unassembled WGS sequence"/>
</dbReference>
<dbReference type="GeneID" id="94581110"/>
<dbReference type="Gene3D" id="2.20.200.10">
    <property type="entry name" value="Outer membrane efflux proteins (OEP)"/>
    <property type="match status" value="1"/>
</dbReference>
<evidence type="ECO:0000313" key="5">
    <source>
        <dbReference type="Proteomes" id="UP000193118"/>
    </source>
</evidence>
<keyword evidence="2" id="KW-0175">Coiled coil</keyword>
<feature type="coiled-coil region" evidence="2">
    <location>
        <begin position="222"/>
        <end position="249"/>
    </location>
</feature>
<dbReference type="PANTHER" id="PTHR30203:SF32">
    <property type="entry name" value="CATION EFFLUX SYSTEM PROTEIN CUSC"/>
    <property type="match status" value="1"/>
</dbReference>
<dbReference type="Pfam" id="PF02321">
    <property type="entry name" value="OEP"/>
    <property type="match status" value="2"/>
</dbReference>
<comment type="caution">
    <text evidence="4">The sequence shown here is derived from an EMBL/GenBank/DDBJ whole genome shotgun (WGS) entry which is preliminary data.</text>
</comment>
<keyword evidence="5" id="KW-1185">Reference proteome</keyword>
<feature type="signal peptide" evidence="3">
    <location>
        <begin position="1"/>
        <end position="28"/>
    </location>
</feature>
<dbReference type="RefSeq" id="WP_085366233.1">
    <property type="nucleotide sequence ID" value="NZ_CAUJPZ010000026.1"/>
</dbReference>
<name>A0A1X3D6T3_9NEIS</name>
<feature type="chain" id="PRO_5010882466" evidence="3">
    <location>
        <begin position="29"/>
        <end position="464"/>
    </location>
</feature>
<dbReference type="STRING" id="194197.BWD09_08380"/>
<gene>
    <name evidence="4" type="ORF">BWD09_08380</name>
</gene>
<keyword evidence="3" id="KW-0732">Signal</keyword>
<evidence type="ECO:0000256" key="1">
    <source>
        <dbReference type="ARBA" id="ARBA00007613"/>
    </source>
</evidence>
<protein>
    <submittedName>
        <fullName evidence="4">Transporter</fullName>
    </submittedName>
</protein>
<dbReference type="InterPro" id="IPR010131">
    <property type="entry name" value="MdtP/NodT-like"/>
</dbReference>
<sequence length="464" mass="51527">MTRKTFFQTALSISIALALGGCAVNHTADPGLTLKATGSVISAEETARRYDVNGEWWSIYNSSQLNSLINQAFANNVDLKKAAVSVNKALYQANILGAELVPGFNGSLGASDSTNLKSGTGSQSFSSQLGLSYEIDLWQKLNAQADAQVWEYKATQQDLAAARLTLANNVADAYFNIAYLNEAIALTEKSVKQYQSINRIASAKYKYGKADSSEPRQAQQSLLSAQNSLVQLKSNRETLEETLRNLLNLKPGQNMASEPSGFRLPDAKGVDLNVPVATLANRPDLRAAEYRLQSSLKSLDVQKRSWYPSITLGATLSSSSDKAKTAFDVPFLGGSVQINLPFLNWKTLKWQNKNAQADFENAGLNFEQTLVSALNEVFGNYQKYARAEENLNNTRKKYALDQKNSRYYQMRYQYGKNELKDWLGALNAEYSSAQDLINQRYEVLKYENMVYKTMAGRYTPKGVR</sequence>
<dbReference type="PANTHER" id="PTHR30203">
    <property type="entry name" value="OUTER MEMBRANE CATION EFFLUX PROTEIN"/>
    <property type="match status" value="1"/>
</dbReference>
<dbReference type="SUPFAM" id="SSF56954">
    <property type="entry name" value="Outer membrane efflux proteins (OEP)"/>
    <property type="match status" value="1"/>
</dbReference>
<dbReference type="OrthoDB" id="9770517at2"/>
<evidence type="ECO:0000256" key="2">
    <source>
        <dbReference type="SAM" id="Coils"/>
    </source>
</evidence>
<dbReference type="InterPro" id="IPR003423">
    <property type="entry name" value="OMP_efflux"/>
</dbReference>
<dbReference type="PROSITE" id="PS51257">
    <property type="entry name" value="PROKAR_LIPOPROTEIN"/>
    <property type="match status" value="1"/>
</dbReference>
<reference evidence="5" key="1">
    <citation type="submission" date="2017-01" db="EMBL/GenBank/DDBJ databases">
        <authorList>
            <person name="Wolfgang W.J."/>
            <person name="Cole J."/>
            <person name="Wroblewski D."/>
            <person name="Mcginnis J."/>
            <person name="Musser K.A."/>
        </authorList>
    </citation>
    <scope>NUCLEOTIDE SEQUENCE [LARGE SCALE GENOMIC DNA]</scope>
    <source>
        <strain evidence="5">DSM 19151</strain>
    </source>
</reference>
<dbReference type="EMBL" id="MTBO01000021">
    <property type="protein sequence ID" value="OSI15649.1"/>
    <property type="molecule type" value="Genomic_DNA"/>
</dbReference>
<evidence type="ECO:0000256" key="3">
    <source>
        <dbReference type="SAM" id="SignalP"/>
    </source>
</evidence>
<proteinExistence type="inferred from homology"/>